<dbReference type="GO" id="GO:0042781">
    <property type="term" value="F:3'-tRNA processing endoribonuclease activity"/>
    <property type="evidence" value="ECO:0007669"/>
    <property type="project" value="TreeGrafter"/>
</dbReference>
<accession>A0A0F7UWC6</accession>
<gene>
    <name evidence="3" type="ORF">BN1205_075880</name>
</gene>
<reference evidence="3" key="1">
    <citation type="journal article" date="2015" name="PLoS ONE">
        <title>Comprehensive Evaluation of Toxoplasma gondii VEG and Neospora caninum LIV Genomes with Tachyzoite Stage Transcriptome and Proteome Defines Novel Transcript Features.</title>
        <authorList>
            <person name="Ramaprasad A."/>
            <person name="Mourier T."/>
            <person name="Naeem R."/>
            <person name="Malas T.B."/>
            <person name="Moussa E."/>
            <person name="Panigrahi A."/>
            <person name="Vermont S.J."/>
            <person name="Otto T.D."/>
            <person name="Wastling J."/>
            <person name="Pain A."/>
        </authorList>
    </citation>
    <scope>NUCLEOTIDE SEQUENCE</scope>
    <source>
        <strain evidence="3">VEG</strain>
    </source>
</reference>
<name>A0A0F7UWC6_TOXGV</name>
<evidence type="ECO:0000313" key="3">
    <source>
        <dbReference type="EMBL" id="CEL74467.1"/>
    </source>
</evidence>
<feature type="compositionally biased region" description="Basic and acidic residues" evidence="1">
    <location>
        <begin position="326"/>
        <end position="347"/>
    </location>
</feature>
<keyword evidence="2" id="KW-0472">Membrane</keyword>
<evidence type="ECO:0008006" key="4">
    <source>
        <dbReference type="Google" id="ProtNLM"/>
    </source>
</evidence>
<feature type="transmembrane region" description="Helical" evidence="2">
    <location>
        <begin position="43"/>
        <end position="63"/>
    </location>
</feature>
<sequence>MCRCGASPAPSLGGKQRPFPSDKLRRGGHPSVYRTFISLRRRLTLCALFLEWWLWALLCFYLSGFDGRGCLCAALFFRRGPGFSYRSFLFPSVPHHESQPPVPAALLSQLSVSLWPVCQTEPEELGLKEDLEAFAENRNLINSLRSVRKAKTYSFHGLFYRRKLKDLLSSGRILGFLVASPWMLTARHLCYNSSSTFAIPKTGVVLSRHFPRLSAFSRPRNICVNKQNLFQLSSPFCVAYCTPSGCRTGGNEGNHDTERGAERGVTSLNSNRAHQGETPAELHVSELAVTGSLLSLECRRGEFGRRKVRTLCLASSRAALPIHDSVQSKEEKEKAACDKHVAEERQRSQAKRSCVTIASKASTRRKRRSSSGPQPVAPLRPAVTVETVEAAFADVVEAVQHCTGLLRSFDAPVQRERFLKDEHSQADGHQSVGNEVSKEEVNSFSCRSEKPAAETANGNTVTQNERAQSRNKWIPGLTLGLPPVVKEAVSKFKHAARDLLGLRTSKQKEIQGTQDSATAFERAGVGKSITGEKNNSETSTTGKSCVWFDVTKHRLMVDRQELMKELGETSKGSWTLRFLGTGAMQASVTRNTSAILFSRGDGVSWLFDCGGGASATAFPPQPSSVVRPRFSPFLEKLTSTSWMRPHLLSPSHGGTLLHSSQPAQLVNSKKRRLRELALQRKQADLEKLLVQPSYAAAVAIAGAAVADRAAPGEGGDTEQQVDERQGTRPAAPLQTARKKRVSRIGKIFVTHLHGDHSLGIPSLLSQVAAGALLQREATEATASKFQGSSKPSSDCGDTGEPRPSCIDASNSPVEGRRAPRTDHKQEGRTTRDSSRARKCQEATAPNDDASDGMPVVDIIGPEGLRNLLRAIFVGTHVRRCARYRVHELKGVPCLHHGRRCSHPTLPELPKAPFEAEGGIDLWPSANGSYEVFSDRETKVLAVPIRHNVPTVGYVVEELGRTRRRLRAAALEPVVQRNLHALAEWPALRGQPKAVFKLLAALQPGDSFTFPDGTRIDYSDAFEEEAHHLRKLCICVDTCDASLIEQFAKGCDMMASFNLGIHESTLSESGGVPDNGLGVDGKDDFINDYLPYDGDKAWPGRFIEQGKTKPNHTNLGKDAAGECAGPACGSVPGVRTRSKRKWTALDEEAFARGHSTAAMAGDFAGRAGAQRLVLTHFSQRFKGDASLTSVALMKSVEQEALNAMLNAERSVCQATFDNVQKEGGQDCVPRNATTSQNCASDHGSPPRVLAAFDGMTLHIRKRRANPAQATLPRRAAERAHAVDVTDGEEALKAQGARKG</sequence>
<dbReference type="SUPFAM" id="SSF56281">
    <property type="entry name" value="Metallo-hydrolase/oxidoreductase"/>
    <property type="match status" value="1"/>
</dbReference>
<evidence type="ECO:0000256" key="2">
    <source>
        <dbReference type="SAM" id="Phobius"/>
    </source>
</evidence>
<dbReference type="EMBL" id="LN714497">
    <property type="protein sequence ID" value="CEL74467.1"/>
    <property type="molecule type" value="Genomic_DNA"/>
</dbReference>
<keyword evidence="2" id="KW-0812">Transmembrane</keyword>
<dbReference type="PANTHER" id="PTHR46018:SF2">
    <property type="entry name" value="ZINC PHOSPHODIESTERASE ELAC PROTEIN 1"/>
    <property type="match status" value="1"/>
</dbReference>
<feature type="compositionally biased region" description="Polar residues" evidence="1">
    <location>
        <begin position="456"/>
        <end position="466"/>
    </location>
</feature>
<evidence type="ECO:0000256" key="1">
    <source>
        <dbReference type="SAM" id="MobiDB-lite"/>
    </source>
</evidence>
<organism evidence="3">
    <name type="scientific">Toxoplasma gondii (strain ATCC 50861 / VEG)</name>
    <dbReference type="NCBI Taxonomy" id="432359"/>
    <lineage>
        <taxon>Eukaryota</taxon>
        <taxon>Sar</taxon>
        <taxon>Alveolata</taxon>
        <taxon>Apicomplexa</taxon>
        <taxon>Conoidasida</taxon>
        <taxon>Coccidia</taxon>
        <taxon>Eucoccidiorida</taxon>
        <taxon>Eimeriorina</taxon>
        <taxon>Sarcocystidae</taxon>
        <taxon>Toxoplasma</taxon>
    </lineage>
</organism>
<feature type="region of interest" description="Disordered" evidence="1">
    <location>
        <begin position="421"/>
        <end position="467"/>
    </location>
</feature>
<feature type="compositionally biased region" description="Basic and acidic residues" evidence="1">
    <location>
        <begin position="1273"/>
        <end position="1282"/>
    </location>
</feature>
<dbReference type="InterPro" id="IPR036866">
    <property type="entry name" value="RibonucZ/Hydroxyglut_hydro"/>
</dbReference>
<feature type="region of interest" description="Disordered" evidence="1">
    <location>
        <begin position="709"/>
        <end position="740"/>
    </location>
</feature>
<protein>
    <recommendedName>
        <fullName evidence="4">Transmembrane protein</fullName>
    </recommendedName>
</protein>
<feature type="compositionally biased region" description="Basic and acidic residues" evidence="1">
    <location>
        <begin position="436"/>
        <end position="452"/>
    </location>
</feature>
<proteinExistence type="predicted"/>
<feature type="region of interest" description="Disordered" evidence="1">
    <location>
        <begin position="1263"/>
        <end position="1298"/>
    </location>
</feature>
<dbReference type="PANTHER" id="PTHR46018">
    <property type="entry name" value="ZINC PHOSPHODIESTERASE ELAC PROTEIN 1"/>
    <property type="match status" value="1"/>
</dbReference>
<feature type="compositionally biased region" description="Basic and acidic residues" evidence="1">
    <location>
        <begin position="814"/>
        <end position="840"/>
    </location>
</feature>
<feature type="region of interest" description="Disordered" evidence="1">
    <location>
        <begin position="1"/>
        <end position="24"/>
    </location>
</feature>
<feature type="region of interest" description="Disordered" evidence="1">
    <location>
        <begin position="780"/>
        <end position="854"/>
    </location>
</feature>
<feature type="region of interest" description="Disordered" evidence="1">
    <location>
        <begin position="325"/>
        <end position="378"/>
    </location>
</feature>
<dbReference type="GO" id="GO:0005634">
    <property type="term" value="C:nucleus"/>
    <property type="evidence" value="ECO:0007669"/>
    <property type="project" value="TreeGrafter"/>
</dbReference>
<keyword evidence="2" id="KW-1133">Transmembrane helix</keyword>
<dbReference type="Gene3D" id="3.60.15.10">
    <property type="entry name" value="Ribonuclease Z/Hydroxyacylglutathione hydrolase-like"/>
    <property type="match status" value="1"/>
</dbReference>
<feature type="compositionally biased region" description="Polar residues" evidence="1">
    <location>
        <begin position="780"/>
        <end position="792"/>
    </location>
</feature>